<dbReference type="OrthoDB" id="4954742at2"/>
<dbReference type="InterPro" id="IPR009389">
    <property type="entry name" value="DUF1045"/>
</dbReference>
<organism evidence="1 2">
    <name type="scientific">Arthrobacter alpinus</name>
    <dbReference type="NCBI Taxonomy" id="656366"/>
    <lineage>
        <taxon>Bacteria</taxon>
        <taxon>Bacillati</taxon>
        <taxon>Actinomycetota</taxon>
        <taxon>Actinomycetes</taxon>
        <taxon>Micrococcales</taxon>
        <taxon>Micrococcaceae</taxon>
        <taxon>Arthrobacter</taxon>
    </lineage>
</organism>
<evidence type="ECO:0000313" key="1">
    <source>
        <dbReference type="EMBL" id="ALO68081.1"/>
    </source>
</evidence>
<evidence type="ECO:0000313" key="2">
    <source>
        <dbReference type="Proteomes" id="UP000059574"/>
    </source>
</evidence>
<dbReference type="RefSeq" id="WP_062292216.1">
    <property type="nucleotide sequence ID" value="NZ_CP013200.1"/>
</dbReference>
<reference evidence="2" key="1">
    <citation type="submission" date="2015-11" db="EMBL/GenBank/DDBJ databases">
        <authorList>
            <person name="Kumar R."/>
            <person name="Singh D."/>
            <person name="Swarnkar M.K."/>
            <person name="Singh A.K."/>
            <person name="Kumar S."/>
        </authorList>
    </citation>
    <scope>NUCLEOTIDE SEQUENCE [LARGE SCALE GENOMIC DNA]</scope>
    <source>
        <strain evidence="2">ERGS4:06</strain>
    </source>
</reference>
<evidence type="ECO:0008006" key="3">
    <source>
        <dbReference type="Google" id="ProtNLM"/>
    </source>
</evidence>
<name>A0A0S2M374_9MICC</name>
<dbReference type="Pfam" id="PF06299">
    <property type="entry name" value="DUF1045"/>
    <property type="match status" value="1"/>
</dbReference>
<dbReference type="Proteomes" id="UP000059574">
    <property type="component" value="Chromosome"/>
</dbReference>
<gene>
    <name evidence="1" type="ORF">AS189_18280</name>
</gene>
<proteinExistence type="predicted"/>
<dbReference type="AlphaFoldDB" id="A0A0S2M374"/>
<dbReference type="EMBL" id="CP013200">
    <property type="protein sequence ID" value="ALO68081.1"/>
    <property type="molecule type" value="Genomic_DNA"/>
</dbReference>
<sequence length="231" mass="25266">MKRYAVYAVPGINAEEAAEAILLRTAVDDWYGRPEFGDLTMDAQRYGFHATLKAPFHLAAGRTETQLCAAADAFAAARGPVVIPAPAPTAMGNFRALVPGRDPEGLAALAADALREFEGFRAPLNEGDIRRRRPELMERRERELFEHWGYPYVLDKFLFHFTLTGDVPLERTAEIDVAIKDHFDGVSGVDVPLTAIAISVEPKPGAAFEILSVHPFAAHTALETTDVPHSS</sequence>
<protein>
    <recommendedName>
        <fullName evidence="3">Phosphonate metabolism protein</fullName>
    </recommendedName>
</protein>
<accession>A0A0S2M374</accession>
<dbReference type="PIRSF" id="PIRSF033328">
    <property type="entry name" value="Phest_Mll4975"/>
    <property type="match status" value="1"/>
</dbReference>
<reference evidence="1 2" key="2">
    <citation type="journal article" date="2016" name="J. Biotechnol.">
        <title>Complete genome sequence of Arthrobacter alpinus ERGS4:06, a yellow pigmented bacterium tolerant to cold and radiations isolated from Sikkim Himalaya.</title>
        <authorList>
            <person name="Kumar R."/>
            <person name="Singh D."/>
            <person name="Swarnkar M.K."/>
            <person name="Singh A.K."/>
            <person name="Kumar S."/>
        </authorList>
    </citation>
    <scope>NUCLEOTIDE SEQUENCE [LARGE SCALE GENOMIC DNA]</scope>
    <source>
        <strain evidence="1 2">ERGS4:06</strain>
    </source>
</reference>